<reference evidence="1" key="1">
    <citation type="journal article" date="2014" name="Front. Microbiol.">
        <title>High frequency of phylogenetically diverse reductive dehalogenase-homologous genes in deep subseafloor sedimentary metagenomes.</title>
        <authorList>
            <person name="Kawai M."/>
            <person name="Futagami T."/>
            <person name="Toyoda A."/>
            <person name="Takaki Y."/>
            <person name="Nishi S."/>
            <person name="Hori S."/>
            <person name="Arai W."/>
            <person name="Tsubouchi T."/>
            <person name="Morono Y."/>
            <person name="Uchiyama I."/>
            <person name="Ito T."/>
            <person name="Fujiyama A."/>
            <person name="Inagaki F."/>
            <person name="Takami H."/>
        </authorList>
    </citation>
    <scope>NUCLEOTIDE SEQUENCE</scope>
    <source>
        <strain evidence="1">Expedition CK06-06</strain>
    </source>
</reference>
<evidence type="ECO:0000313" key="1">
    <source>
        <dbReference type="EMBL" id="GAF70507.1"/>
    </source>
</evidence>
<gene>
    <name evidence="1" type="ORF">S01H1_05060</name>
</gene>
<organism evidence="1">
    <name type="scientific">marine sediment metagenome</name>
    <dbReference type="NCBI Taxonomy" id="412755"/>
    <lineage>
        <taxon>unclassified sequences</taxon>
        <taxon>metagenomes</taxon>
        <taxon>ecological metagenomes</taxon>
    </lineage>
</organism>
<comment type="caution">
    <text evidence="1">The sequence shown here is derived from an EMBL/GenBank/DDBJ whole genome shotgun (WGS) entry which is preliminary data.</text>
</comment>
<protein>
    <submittedName>
        <fullName evidence="1">Uncharacterized protein</fullName>
    </submittedName>
</protein>
<sequence>QVGTYYDMNVEEKGKKRRLVNFSEKIILEYNI</sequence>
<proteinExistence type="predicted"/>
<name>X0S3M8_9ZZZZ</name>
<dbReference type="EMBL" id="BARS01002637">
    <property type="protein sequence ID" value="GAF70507.1"/>
    <property type="molecule type" value="Genomic_DNA"/>
</dbReference>
<dbReference type="AlphaFoldDB" id="X0S3M8"/>
<accession>X0S3M8</accession>
<feature type="non-terminal residue" evidence="1">
    <location>
        <position position="1"/>
    </location>
</feature>